<evidence type="ECO:0000256" key="1">
    <source>
        <dbReference type="ARBA" id="ARBA00022801"/>
    </source>
</evidence>
<keyword evidence="1 4" id="KW-0378">Hydrolase</keyword>
<dbReference type="GO" id="GO:0006508">
    <property type="term" value="P:proteolysis"/>
    <property type="evidence" value="ECO:0007669"/>
    <property type="project" value="InterPro"/>
</dbReference>
<sequence length="582" mass="61683">MIVGDAVLRDVRPARMAEGRALDLVEGAGAGWVIARLDGDPPGVRVPATDAWPMPDGTGFVVHQADPGDERGGLFVVPWQGGPQTALVPQLPAIELRGLGIADGGQTVAFTTVSERGYELVVVHRDGGQWRSPQVLLGADREIWFPTVAPNGRWCAVGVAPDAAGPRRFGLHVVDTATGEVVATADPGAGTVEPVAWDPTGSRLLCAADPGGWLRPAVFDVASATLTVANGPGEMEVVPLDWSPDGHWILCCAGGPVQQRLQRWTPDPLRMILDYGPQGTVFSPPFRAPRFDAVGEVLAVAEDEHTPPRLLRLPVHEAPPARRPSSARTSWQSLTVRSDGGPAVQSWLRLPERGSGPYPLVVDLHGGPHVASLRTFRPDADAWAAAGYAWCSVNFRGSAGFGQAFQRAIWGDPGRAELSDVDAVVDHLVATGVADPGRVISSGASYGGYLALQAAVTRSARLAGAISIVGIADWVRAYEEESPALQIADAARFGGPPQHDPALWRDRSPIHHLAELTVPVLVVHARVDPRAPGGQMAEFVERARAAGRDVETIWLGEGHGAFGASADELIDAQVRFANRVCR</sequence>
<dbReference type="PANTHER" id="PTHR42776">
    <property type="entry name" value="SERINE PEPTIDASE S9 FAMILY MEMBER"/>
    <property type="match status" value="1"/>
</dbReference>
<dbReference type="EMBL" id="BSTI01000023">
    <property type="protein sequence ID" value="GLY70456.1"/>
    <property type="molecule type" value="Genomic_DNA"/>
</dbReference>
<evidence type="ECO:0000313" key="5">
    <source>
        <dbReference type="Proteomes" id="UP001165136"/>
    </source>
</evidence>
<accession>A0A9W6R7D7</accession>
<feature type="compositionally biased region" description="Polar residues" evidence="2">
    <location>
        <begin position="326"/>
        <end position="336"/>
    </location>
</feature>
<dbReference type="Pfam" id="PF00326">
    <property type="entry name" value="Peptidase_S9"/>
    <property type="match status" value="1"/>
</dbReference>
<feature type="domain" description="Peptidase S9 prolyl oligopeptidase catalytic" evidence="3">
    <location>
        <begin position="376"/>
        <end position="578"/>
    </location>
</feature>
<dbReference type="Gene3D" id="3.40.50.1820">
    <property type="entry name" value="alpha/beta hydrolase"/>
    <property type="match status" value="1"/>
</dbReference>
<dbReference type="PANTHER" id="PTHR42776:SF27">
    <property type="entry name" value="DIPEPTIDYL PEPTIDASE FAMILY MEMBER 6"/>
    <property type="match status" value="1"/>
</dbReference>
<evidence type="ECO:0000256" key="2">
    <source>
        <dbReference type="SAM" id="MobiDB-lite"/>
    </source>
</evidence>
<evidence type="ECO:0000313" key="4">
    <source>
        <dbReference type="EMBL" id="GLY70456.1"/>
    </source>
</evidence>
<comment type="caution">
    <text evidence="4">The sequence shown here is derived from an EMBL/GenBank/DDBJ whole genome shotgun (WGS) entry which is preliminary data.</text>
</comment>
<dbReference type="InterPro" id="IPR011042">
    <property type="entry name" value="6-blade_b-propeller_TolB-like"/>
</dbReference>
<dbReference type="Proteomes" id="UP001165136">
    <property type="component" value="Unassembled WGS sequence"/>
</dbReference>
<dbReference type="Gene3D" id="2.120.10.30">
    <property type="entry name" value="TolB, C-terminal domain"/>
    <property type="match status" value="1"/>
</dbReference>
<dbReference type="AlphaFoldDB" id="A0A9W6R7D7"/>
<reference evidence="4" key="1">
    <citation type="submission" date="2023-03" db="EMBL/GenBank/DDBJ databases">
        <title>Amycolatopsis taiwanensis NBRC 103393.</title>
        <authorList>
            <person name="Ichikawa N."/>
            <person name="Sato H."/>
            <person name="Tonouchi N."/>
        </authorList>
    </citation>
    <scope>NUCLEOTIDE SEQUENCE</scope>
    <source>
        <strain evidence="4">NBRC 103393</strain>
    </source>
</reference>
<protein>
    <submittedName>
        <fullName evidence="4">Peptide hydrolase</fullName>
    </submittedName>
</protein>
<organism evidence="4 5">
    <name type="scientific">Amycolatopsis taiwanensis</name>
    <dbReference type="NCBI Taxonomy" id="342230"/>
    <lineage>
        <taxon>Bacteria</taxon>
        <taxon>Bacillati</taxon>
        <taxon>Actinomycetota</taxon>
        <taxon>Actinomycetes</taxon>
        <taxon>Pseudonocardiales</taxon>
        <taxon>Pseudonocardiaceae</taxon>
        <taxon>Amycolatopsis</taxon>
    </lineage>
</organism>
<name>A0A9W6R7D7_9PSEU</name>
<evidence type="ECO:0000259" key="3">
    <source>
        <dbReference type="Pfam" id="PF00326"/>
    </source>
</evidence>
<dbReference type="SUPFAM" id="SSF53474">
    <property type="entry name" value="alpha/beta-Hydrolases"/>
    <property type="match status" value="1"/>
</dbReference>
<gene>
    <name evidence="4" type="ORF">Atai01_70750</name>
</gene>
<keyword evidence="5" id="KW-1185">Reference proteome</keyword>
<dbReference type="SUPFAM" id="SSF82171">
    <property type="entry name" value="DPP6 N-terminal domain-like"/>
    <property type="match status" value="1"/>
</dbReference>
<feature type="region of interest" description="Disordered" evidence="2">
    <location>
        <begin position="317"/>
        <end position="337"/>
    </location>
</feature>
<proteinExistence type="predicted"/>
<dbReference type="InterPro" id="IPR001375">
    <property type="entry name" value="Peptidase_S9_cat"/>
</dbReference>
<dbReference type="InterPro" id="IPR029058">
    <property type="entry name" value="AB_hydrolase_fold"/>
</dbReference>
<dbReference type="GO" id="GO:0004252">
    <property type="term" value="F:serine-type endopeptidase activity"/>
    <property type="evidence" value="ECO:0007669"/>
    <property type="project" value="TreeGrafter"/>
</dbReference>